<reference evidence="1 2" key="1">
    <citation type="submission" date="2018-06" db="EMBL/GenBank/DDBJ databases">
        <title>Genomic Encyclopedia of Type Strains, Phase III (KMG-III): the genomes of soil and plant-associated and newly described type strains.</title>
        <authorList>
            <person name="Whitman W."/>
        </authorList>
    </citation>
    <scope>NUCLEOTIDE SEQUENCE [LARGE SCALE GENOMIC DNA]</scope>
    <source>
        <strain evidence="1 2">CGMCC 4.7090</strain>
    </source>
</reference>
<comment type="caution">
    <text evidence="1">The sequence shown here is derived from an EMBL/GenBank/DDBJ whole genome shotgun (WGS) entry which is preliminary data.</text>
</comment>
<accession>A0A327ZAS8</accession>
<evidence type="ECO:0000313" key="1">
    <source>
        <dbReference type="EMBL" id="RAK36712.1"/>
    </source>
</evidence>
<dbReference type="Pfam" id="PF20218">
    <property type="entry name" value="DUF6578"/>
    <property type="match status" value="1"/>
</dbReference>
<gene>
    <name evidence="1" type="ORF">B0I29_108302</name>
</gene>
<dbReference type="InterPro" id="IPR046485">
    <property type="entry name" value="DUF6578"/>
</dbReference>
<sequence>MEGWQLQCCGELFAVGDEVAWKLKEPDLAWLERALDPGTAILAPLGHAGRWPEETDELRFDGYLVDLIRSHDGPFGRDQRLHL</sequence>
<evidence type="ECO:0000313" key="2">
    <source>
        <dbReference type="Proteomes" id="UP000249341"/>
    </source>
</evidence>
<dbReference type="Proteomes" id="UP000249341">
    <property type="component" value="Unassembled WGS sequence"/>
</dbReference>
<dbReference type="AlphaFoldDB" id="A0A327ZAS8"/>
<protein>
    <submittedName>
        <fullName evidence="1">Uncharacterized protein</fullName>
    </submittedName>
</protein>
<keyword evidence="2" id="KW-1185">Reference proteome</keyword>
<proteinExistence type="predicted"/>
<dbReference type="EMBL" id="QLMJ01000008">
    <property type="protein sequence ID" value="RAK36712.1"/>
    <property type="molecule type" value="Genomic_DNA"/>
</dbReference>
<name>A0A327ZAS8_9ACTN</name>
<organism evidence="1 2">
    <name type="scientific">Actinoplanes lutulentus</name>
    <dbReference type="NCBI Taxonomy" id="1287878"/>
    <lineage>
        <taxon>Bacteria</taxon>
        <taxon>Bacillati</taxon>
        <taxon>Actinomycetota</taxon>
        <taxon>Actinomycetes</taxon>
        <taxon>Micromonosporales</taxon>
        <taxon>Micromonosporaceae</taxon>
        <taxon>Actinoplanes</taxon>
    </lineage>
</organism>